<dbReference type="Gene3D" id="1.25.40.10">
    <property type="entry name" value="Tetratricopeptide repeat domain"/>
    <property type="match status" value="3"/>
</dbReference>
<dbReference type="Pfam" id="PF13424">
    <property type="entry name" value="TPR_12"/>
    <property type="match status" value="1"/>
</dbReference>
<reference evidence="5" key="1">
    <citation type="submission" date="2021-01" db="EMBL/GenBank/DDBJ databases">
        <title>Whole genome shotgun sequence of Planotetraspora thailandica NBRC 104271.</title>
        <authorList>
            <person name="Komaki H."/>
            <person name="Tamura T."/>
        </authorList>
    </citation>
    <scope>NUCLEOTIDE SEQUENCE</scope>
    <source>
        <strain evidence="5">NBRC 104271</strain>
    </source>
</reference>
<sequence length="986" mass="105712">MSSPVLVGRAAEVASLRAALERAVAGKPSAVIVAGEAGVGKTRLVTELSGQARQIGAITLMGGCLDVGDGVLAYAPVVEATRSLAAMLDEDELERVLGGARDELARLVPELGTPAVGSDPVAPARLFELLLGVLHRLAERRPVLLIAEDLHWADQSTRDLLGFLVRNLRAGVCTVLTYRSDDLHRRHPLRPFLAELGRSDRIERLQLGSLGRRDVAGLLAEITRERPSAATVAEIHERSAGNPFFVEELLAARWEGTALPTAVRDVVLARVEALSEPAQRVLQVAAVAGRRVDHHVLAAVSAQSVEELIGVLREAVARHVLTAEEGSESYAFRHALVQEAIYDDLLPAERGPLHGAYARALSDRVEARAGAATAAELGQLAYHWYAAHDLGAALLACVEAGQAAEAAYALAEAQRHYERAVELWNRAPQSAARSPLDRVTLLQRAAEAAYLIGEHDQAIALAETALADPGAARDPLRTGALLERLARYHWMAGDSAKALTTIEQAVSALPAQPPSRERARALAARGQLLMLMARHRQASESCEEAIAVARQVGARAEEGHALTSLATSLGLLGRLEPAREHFEEAFRIAEEVGSIDDMCRARLNFGGSLTMYGLWEEAAEVSLECYRLASRFGAMRTYGRAGLGNVAEALVFLGRWEEALPMLEEVFELDPPNAWAPVPLQTRALYHLHRGDLAGAREDLSALLKNVPLPLDPQYAAPQLARTALIAMWDGHLDEARAAVADGVAALADDDGGFLIFEVCQAGLAVEAAIAERTLALRAADEYAMSRGIAWDLLDRARAAGAQASAIPLAQARLATSEAEWTRVEGAGDPDRWAEAADAWQRLSCPHETAYAQWRHGEALLATGTARATAEEVLRRSWTTASELGARLLVQEIEDLARRARVSLEGPPGATEAVAERAEPGGDFGLTPREREVLALVTTGHTNRQIAQALFISDKTASVHVSNILAKLGAANRMEAAAIAHRLGLG</sequence>
<dbReference type="SUPFAM" id="SSF48452">
    <property type="entry name" value="TPR-like"/>
    <property type="match status" value="2"/>
</dbReference>
<accession>A0A8J3VDG5</accession>
<organism evidence="5 6">
    <name type="scientific">Planotetraspora thailandica</name>
    <dbReference type="NCBI Taxonomy" id="487172"/>
    <lineage>
        <taxon>Bacteria</taxon>
        <taxon>Bacillati</taxon>
        <taxon>Actinomycetota</taxon>
        <taxon>Actinomycetes</taxon>
        <taxon>Streptosporangiales</taxon>
        <taxon>Streptosporangiaceae</taxon>
        <taxon>Planotetraspora</taxon>
    </lineage>
</organism>
<comment type="caution">
    <text evidence="5">The sequence shown here is derived from an EMBL/GenBank/DDBJ whole genome shotgun (WGS) entry which is preliminary data.</text>
</comment>
<evidence type="ECO:0000256" key="2">
    <source>
        <dbReference type="ARBA" id="ARBA00022840"/>
    </source>
</evidence>
<feature type="region of interest" description="Disordered" evidence="3">
    <location>
        <begin position="906"/>
        <end position="925"/>
    </location>
</feature>
<dbReference type="GO" id="GO:0006355">
    <property type="term" value="P:regulation of DNA-templated transcription"/>
    <property type="evidence" value="ECO:0007669"/>
    <property type="project" value="InterPro"/>
</dbReference>
<protein>
    <submittedName>
        <fullName evidence="5">Helix-turn-helix transcriptional regulator</fullName>
    </submittedName>
</protein>
<dbReference type="PROSITE" id="PS50043">
    <property type="entry name" value="HTH_LUXR_2"/>
    <property type="match status" value="1"/>
</dbReference>
<dbReference type="GO" id="GO:0003677">
    <property type="term" value="F:DNA binding"/>
    <property type="evidence" value="ECO:0007669"/>
    <property type="project" value="InterPro"/>
</dbReference>
<dbReference type="InterPro" id="IPR036388">
    <property type="entry name" value="WH-like_DNA-bd_sf"/>
</dbReference>
<dbReference type="SMART" id="SM00421">
    <property type="entry name" value="HTH_LUXR"/>
    <property type="match status" value="1"/>
</dbReference>
<dbReference type="Pfam" id="PF13191">
    <property type="entry name" value="AAA_16"/>
    <property type="match status" value="1"/>
</dbReference>
<dbReference type="AlphaFoldDB" id="A0A8J3VDG5"/>
<evidence type="ECO:0000256" key="3">
    <source>
        <dbReference type="SAM" id="MobiDB-lite"/>
    </source>
</evidence>
<evidence type="ECO:0000313" key="6">
    <source>
        <dbReference type="Proteomes" id="UP000605992"/>
    </source>
</evidence>
<dbReference type="Proteomes" id="UP000605992">
    <property type="component" value="Unassembled WGS sequence"/>
</dbReference>
<feature type="domain" description="HTH luxR-type" evidence="4">
    <location>
        <begin position="919"/>
        <end position="984"/>
    </location>
</feature>
<dbReference type="Pfam" id="PF00196">
    <property type="entry name" value="GerE"/>
    <property type="match status" value="1"/>
</dbReference>
<name>A0A8J3VDG5_9ACTN</name>
<dbReference type="EMBL" id="BOOR01000028">
    <property type="protein sequence ID" value="GII55665.1"/>
    <property type="molecule type" value="Genomic_DNA"/>
</dbReference>
<dbReference type="PRINTS" id="PR00038">
    <property type="entry name" value="HTHLUXR"/>
</dbReference>
<keyword evidence="6" id="KW-1185">Reference proteome</keyword>
<dbReference type="InterPro" id="IPR019734">
    <property type="entry name" value="TPR_rpt"/>
</dbReference>
<evidence type="ECO:0000256" key="1">
    <source>
        <dbReference type="ARBA" id="ARBA00022741"/>
    </source>
</evidence>
<dbReference type="GO" id="GO:0005737">
    <property type="term" value="C:cytoplasm"/>
    <property type="evidence" value="ECO:0007669"/>
    <property type="project" value="TreeGrafter"/>
</dbReference>
<dbReference type="SUPFAM" id="SSF52540">
    <property type="entry name" value="P-loop containing nucleoside triphosphate hydrolases"/>
    <property type="match status" value="1"/>
</dbReference>
<evidence type="ECO:0000313" key="5">
    <source>
        <dbReference type="EMBL" id="GII55665.1"/>
    </source>
</evidence>
<dbReference type="InterPro" id="IPR011990">
    <property type="entry name" value="TPR-like_helical_dom_sf"/>
</dbReference>
<dbReference type="SUPFAM" id="SSF46894">
    <property type="entry name" value="C-terminal effector domain of the bipartite response regulators"/>
    <property type="match status" value="1"/>
</dbReference>
<dbReference type="PANTHER" id="PTHR16305">
    <property type="entry name" value="TESTICULAR SOLUBLE ADENYLYL CYCLASE"/>
    <property type="match status" value="1"/>
</dbReference>
<dbReference type="PANTHER" id="PTHR16305:SF35">
    <property type="entry name" value="TRANSCRIPTIONAL ACTIVATOR DOMAIN"/>
    <property type="match status" value="1"/>
</dbReference>
<keyword evidence="1" id="KW-0547">Nucleotide-binding</keyword>
<dbReference type="GO" id="GO:0005524">
    <property type="term" value="F:ATP binding"/>
    <property type="evidence" value="ECO:0007669"/>
    <property type="project" value="UniProtKB-KW"/>
</dbReference>
<dbReference type="InterPro" id="IPR027417">
    <property type="entry name" value="P-loop_NTPase"/>
</dbReference>
<dbReference type="CDD" id="cd06170">
    <property type="entry name" value="LuxR_C_like"/>
    <property type="match status" value="1"/>
</dbReference>
<dbReference type="InterPro" id="IPR016032">
    <property type="entry name" value="Sig_transdc_resp-reg_C-effctor"/>
</dbReference>
<dbReference type="Gene3D" id="1.10.10.10">
    <property type="entry name" value="Winged helix-like DNA-binding domain superfamily/Winged helix DNA-binding domain"/>
    <property type="match status" value="1"/>
</dbReference>
<dbReference type="GO" id="GO:0004016">
    <property type="term" value="F:adenylate cyclase activity"/>
    <property type="evidence" value="ECO:0007669"/>
    <property type="project" value="TreeGrafter"/>
</dbReference>
<dbReference type="SMART" id="SM00028">
    <property type="entry name" value="TPR"/>
    <property type="match status" value="5"/>
</dbReference>
<dbReference type="InterPro" id="IPR000792">
    <property type="entry name" value="Tscrpt_reg_LuxR_C"/>
</dbReference>
<keyword evidence="2" id="KW-0067">ATP-binding</keyword>
<dbReference type="InterPro" id="IPR041664">
    <property type="entry name" value="AAA_16"/>
</dbReference>
<evidence type="ECO:0000259" key="4">
    <source>
        <dbReference type="PROSITE" id="PS50043"/>
    </source>
</evidence>
<gene>
    <name evidence="5" type="ORF">Pth03_40540</name>
</gene>
<proteinExistence type="predicted"/>